<evidence type="ECO:0000313" key="1">
    <source>
        <dbReference type="EMBL" id="RNA17505.1"/>
    </source>
</evidence>
<name>A0A3M7R2P9_BRAPC</name>
<keyword evidence="2" id="KW-1185">Reference proteome</keyword>
<accession>A0A3M7R2P9</accession>
<sequence length="75" mass="8675">MSITCFLEKKSAIIEIFLLIVNITNSSNLDFQGSKLIFASYSFNYFSMCLFVVRLRSVNLKFLHDNCSYLNLFTS</sequence>
<reference evidence="1 2" key="1">
    <citation type="journal article" date="2018" name="Sci. Rep.">
        <title>Genomic signatures of local adaptation to the degree of environmental predictability in rotifers.</title>
        <authorList>
            <person name="Franch-Gras L."/>
            <person name="Hahn C."/>
            <person name="Garcia-Roger E.M."/>
            <person name="Carmona M.J."/>
            <person name="Serra M."/>
            <person name="Gomez A."/>
        </authorList>
    </citation>
    <scope>NUCLEOTIDE SEQUENCE [LARGE SCALE GENOMIC DNA]</scope>
    <source>
        <strain evidence="1">HYR1</strain>
    </source>
</reference>
<dbReference type="Proteomes" id="UP000276133">
    <property type="component" value="Unassembled WGS sequence"/>
</dbReference>
<dbReference type="AlphaFoldDB" id="A0A3M7R2P9"/>
<protein>
    <submittedName>
        <fullName evidence="1">Uncharacterized protein</fullName>
    </submittedName>
</protein>
<organism evidence="1 2">
    <name type="scientific">Brachionus plicatilis</name>
    <name type="common">Marine rotifer</name>
    <name type="synonym">Brachionus muelleri</name>
    <dbReference type="NCBI Taxonomy" id="10195"/>
    <lineage>
        <taxon>Eukaryota</taxon>
        <taxon>Metazoa</taxon>
        <taxon>Spiralia</taxon>
        <taxon>Gnathifera</taxon>
        <taxon>Rotifera</taxon>
        <taxon>Eurotatoria</taxon>
        <taxon>Monogononta</taxon>
        <taxon>Pseudotrocha</taxon>
        <taxon>Ploima</taxon>
        <taxon>Brachionidae</taxon>
        <taxon>Brachionus</taxon>
    </lineage>
</organism>
<dbReference type="EMBL" id="REGN01004442">
    <property type="protein sequence ID" value="RNA17505.1"/>
    <property type="molecule type" value="Genomic_DNA"/>
</dbReference>
<evidence type="ECO:0000313" key="2">
    <source>
        <dbReference type="Proteomes" id="UP000276133"/>
    </source>
</evidence>
<gene>
    <name evidence="1" type="ORF">BpHYR1_002200</name>
</gene>
<proteinExistence type="predicted"/>
<comment type="caution">
    <text evidence="1">The sequence shown here is derived from an EMBL/GenBank/DDBJ whole genome shotgun (WGS) entry which is preliminary data.</text>
</comment>